<evidence type="ECO:0000313" key="2">
    <source>
        <dbReference type="EMBL" id="GAA1192740.1"/>
    </source>
</evidence>
<feature type="compositionally biased region" description="Polar residues" evidence="1">
    <location>
        <begin position="17"/>
        <end position="32"/>
    </location>
</feature>
<keyword evidence="3" id="KW-1185">Reference proteome</keyword>
<dbReference type="EMBL" id="BAAALM010000002">
    <property type="protein sequence ID" value="GAA1192740.1"/>
    <property type="molecule type" value="Genomic_DNA"/>
</dbReference>
<gene>
    <name evidence="2" type="ORF">GCM10009675_04090</name>
</gene>
<sequence length="321" mass="36341">MLSGAPLTDPRRYGKKCSTNGDTGSSLRRNASTTTPRPRRGGRLVDRVTQFWVRTTGRLVDLRQYSWLDGPWHEPDVLGSDWVHHEATRRGAGVTEKLDSGLLPSLHVLEGDHVDPDTIDPRIGDFYRCTAAWRLELWSQWTAWAWPFGWALSTLFSRRLRQLSLPLRGLDNSRGVDSRVLVVEDPAGVRHGAAWLRDLRATGDTVFSGWYGTVTLPGRSQPSVRVVFPLPNGSLTVLLRPSSSADGGLRLLSPHGEFGDDGAYLVVRADDDHHAWVRRIPVHERFDVFVDDEGILRTDHELHLWRFPVLALHYRMMPRRP</sequence>
<evidence type="ECO:0000313" key="3">
    <source>
        <dbReference type="Proteomes" id="UP001500467"/>
    </source>
</evidence>
<dbReference type="Proteomes" id="UP001500467">
    <property type="component" value="Unassembled WGS sequence"/>
</dbReference>
<evidence type="ECO:0000256" key="1">
    <source>
        <dbReference type="SAM" id="MobiDB-lite"/>
    </source>
</evidence>
<protein>
    <recommendedName>
        <fullName evidence="4">YndJ-like protein</fullName>
    </recommendedName>
</protein>
<name>A0ABN1V5N7_9PSEU</name>
<feature type="region of interest" description="Disordered" evidence="1">
    <location>
        <begin position="1"/>
        <end position="41"/>
    </location>
</feature>
<proteinExistence type="predicted"/>
<organism evidence="2 3">
    <name type="scientific">Prauserella alba</name>
    <dbReference type="NCBI Taxonomy" id="176898"/>
    <lineage>
        <taxon>Bacteria</taxon>
        <taxon>Bacillati</taxon>
        <taxon>Actinomycetota</taxon>
        <taxon>Actinomycetes</taxon>
        <taxon>Pseudonocardiales</taxon>
        <taxon>Pseudonocardiaceae</taxon>
        <taxon>Prauserella</taxon>
    </lineage>
</organism>
<accession>A0ABN1V5N7</accession>
<comment type="caution">
    <text evidence="2">The sequence shown here is derived from an EMBL/GenBank/DDBJ whole genome shotgun (WGS) entry which is preliminary data.</text>
</comment>
<reference evidence="2 3" key="1">
    <citation type="journal article" date="2019" name="Int. J. Syst. Evol. Microbiol.">
        <title>The Global Catalogue of Microorganisms (GCM) 10K type strain sequencing project: providing services to taxonomists for standard genome sequencing and annotation.</title>
        <authorList>
            <consortium name="The Broad Institute Genomics Platform"/>
            <consortium name="The Broad Institute Genome Sequencing Center for Infectious Disease"/>
            <person name="Wu L."/>
            <person name="Ma J."/>
        </authorList>
    </citation>
    <scope>NUCLEOTIDE SEQUENCE [LARGE SCALE GENOMIC DNA]</scope>
    <source>
        <strain evidence="2 3">JCM 13022</strain>
    </source>
</reference>
<evidence type="ECO:0008006" key="4">
    <source>
        <dbReference type="Google" id="ProtNLM"/>
    </source>
</evidence>